<dbReference type="FunFam" id="2.40.50.1070:FF:000003">
    <property type="entry name" value="23S rRNA (Uracil-5-)-methyltransferase RumA"/>
    <property type="match status" value="1"/>
</dbReference>
<dbReference type="InterPro" id="IPR010280">
    <property type="entry name" value="U5_MeTrfase_fam"/>
</dbReference>
<dbReference type="InterPro" id="IPR029063">
    <property type="entry name" value="SAM-dependent_MTases_sf"/>
</dbReference>
<proteinExistence type="inferred from homology"/>
<dbReference type="NCBIfam" id="TIGR00479">
    <property type="entry name" value="rumA"/>
    <property type="match status" value="1"/>
</dbReference>
<evidence type="ECO:0000256" key="4">
    <source>
        <dbReference type="PROSITE-ProRule" id="PRU01024"/>
    </source>
</evidence>
<dbReference type="PROSITE" id="PS01230">
    <property type="entry name" value="TRMA_1"/>
    <property type="match status" value="1"/>
</dbReference>
<dbReference type="EMBL" id="FMWL01000009">
    <property type="protein sequence ID" value="SCZ79889.1"/>
    <property type="molecule type" value="Genomic_DNA"/>
</dbReference>
<evidence type="ECO:0000256" key="3">
    <source>
        <dbReference type="ARBA" id="ARBA00022691"/>
    </source>
</evidence>
<dbReference type="FunFam" id="2.40.50.140:FF:000097">
    <property type="entry name" value="23S rRNA (uracil(1939)-C(5))-methyltransferase RlmD"/>
    <property type="match status" value="1"/>
</dbReference>
<gene>
    <name evidence="7" type="ORF">SAMN03080599_01997</name>
</gene>
<dbReference type="SUPFAM" id="SSF53335">
    <property type="entry name" value="S-adenosyl-L-methionine-dependent methyltransferases"/>
    <property type="match status" value="1"/>
</dbReference>
<dbReference type="PROSITE" id="PS51687">
    <property type="entry name" value="SAM_MT_RNA_M5U"/>
    <property type="match status" value="1"/>
</dbReference>
<dbReference type="CDD" id="cd02440">
    <property type="entry name" value="AdoMet_MTases"/>
    <property type="match status" value="1"/>
</dbReference>
<comment type="similarity">
    <text evidence="4">Belongs to the class I-like SAM-binding methyltransferase superfamily. RNA M5U methyltransferase family.</text>
</comment>
<evidence type="ECO:0000313" key="7">
    <source>
        <dbReference type="EMBL" id="SCZ79889.1"/>
    </source>
</evidence>
<name>A0A1G5S2U6_9FIRM</name>
<evidence type="ECO:0000313" key="8">
    <source>
        <dbReference type="Proteomes" id="UP000199208"/>
    </source>
</evidence>
<keyword evidence="1 4" id="KW-0489">Methyltransferase</keyword>
<dbReference type="Gene3D" id="2.40.50.140">
    <property type="entry name" value="Nucleic acid-binding proteins"/>
    <property type="match status" value="1"/>
</dbReference>
<dbReference type="Gene3D" id="3.40.50.150">
    <property type="entry name" value="Vaccinia Virus protein VP39"/>
    <property type="match status" value="1"/>
</dbReference>
<dbReference type="PANTHER" id="PTHR11061">
    <property type="entry name" value="RNA M5U METHYLTRANSFERASE"/>
    <property type="match status" value="1"/>
</dbReference>
<feature type="binding site" evidence="4">
    <location>
        <position position="382"/>
    </location>
    <ligand>
        <name>S-adenosyl-L-methionine</name>
        <dbReference type="ChEBI" id="CHEBI:59789"/>
    </ligand>
</feature>
<dbReference type="FunFam" id="3.40.50.150:FF:000009">
    <property type="entry name" value="23S rRNA (Uracil(1939)-C(5))-methyltransferase RlmD"/>
    <property type="match status" value="1"/>
</dbReference>
<dbReference type="PANTHER" id="PTHR11061:SF30">
    <property type="entry name" value="TRNA (URACIL(54)-C(5))-METHYLTRANSFERASE"/>
    <property type="match status" value="1"/>
</dbReference>
<evidence type="ECO:0000256" key="5">
    <source>
        <dbReference type="PROSITE-ProRule" id="PRU10015"/>
    </source>
</evidence>
<dbReference type="Pfam" id="PF01938">
    <property type="entry name" value="TRAM"/>
    <property type="match status" value="1"/>
</dbReference>
<evidence type="ECO:0000259" key="6">
    <source>
        <dbReference type="PROSITE" id="PS50926"/>
    </source>
</evidence>
<feature type="binding site" evidence="4">
    <location>
        <position position="313"/>
    </location>
    <ligand>
        <name>S-adenosyl-L-methionine</name>
        <dbReference type="ChEBI" id="CHEBI:59789"/>
    </ligand>
</feature>
<feature type="binding site" evidence="4">
    <location>
        <position position="334"/>
    </location>
    <ligand>
        <name>S-adenosyl-L-methionine</name>
        <dbReference type="ChEBI" id="CHEBI:59789"/>
    </ligand>
</feature>
<dbReference type="GO" id="GO:0070475">
    <property type="term" value="P:rRNA base methylation"/>
    <property type="evidence" value="ECO:0007669"/>
    <property type="project" value="TreeGrafter"/>
</dbReference>
<keyword evidence="2 4" id="KW-0808">Transferase</keyword>
<dbReference type="InterPro" id="IPR012340">
    <property type="entry name" value="NA-bd_OB-fold"/>
</dbReference>
<dbReference type="SUPFAM" id="SSF50249">
    <property type="entry name" value="Nucleic acid-binding proteins"/>
    <property type="match status" value="1"/>
</dbReference>
<dbReference type="PROSITE" id="PS50926">
    <property type="entry name" value="TRAM"/>
    <property type="match status" value="1"/>
</dbReference>
<protein>
    <submittedName>
        <fullName evidence="7">23S rRNA m(5)U-1939 methyltransferase</fullName>
    </submittedName>
</protein>
<accession>A0A1G5S2U6</accession>
<dbReference type="Proteomes" id="UP000199208">
    <property type="component" value="Unassembled WGS sequence"/>
</dbReference>
<organism evidence="7 8">
    <name type="scientific">Acidaminobacter hydrogenoformans DSM 2784</name>
    <dbReference type="NCBI Taxonomy" id="1120920"/>
    <lineage>
        <taxon>Bacteria</taxon>
        <taxon>Bacillati</taxon>
        <taxon>Bacillota</taxon>
        <taxon>Clostridia</taxon>
        <taxon>Peptostreptococcales</taxon>
        <taxon>Acidaminobacteraceae</taxon>
        <taxon>Acidaminobacter</taxon>
    </lineage>
</organism>
<keyword evidence="3 4" id="KW-0949">S-adenosyl-L-methionine</keyword>
<dbReference type="AlphaFoldDB" id="A0A1G5S2U6"/>
<dbReference type="InterPro" id="IPR002792">
    <property type="entry name" value="TRAM_dom"/>
</dbReference>
<dbReference type="RefSeq" id="WP_092591056.1">
    <property type="nucleotide sequence ID" value="NZ_FMWL01000009.1"/>
</dbReference>
<feature type="binding site" evidence="4">
    <location>
        <position position="284"/>
    </location>
    <ligand>
        <name>S-adenosyl-L-methionine</name>
        <dbReference type="ChEBI" id="CHEBI:59789"/>
    </ligand>
</feature>
<reference evidence="7 8" key="1">
    <citation type="submission" date="2016-10" db="EMBL/GenBank/DDBJ databases">
        <authorList>
            <person name="de Groot N.N."/>
        </authorList>
    </citation>
    <scope>NUCLEOTIDE SEQUENCE [LARGE SCALE GENOMIC DNA]</scope>
    <source>
        <strain evidence="7 8">DSM 2784</strain>
    </source>
</reference>
<dbReference type="InterPro" id="IPR030390">
    <property type="entry name" value="MeTrfase_TrmA_AS"/>
</dbReference>
<dbReference type="Gene3D" id="2.40.50.1070">
    <property type="match status" value="1"/>
</dbReference>
<dbReference type="Pfam" id="PF05958">
    <property type="entry name" value="tRNA_U5-meth_tr"/>
    <property type="match status" value="1"/>
</dbReference>
<evidence type="ECO:0000256" key="2">
    <source>
        <dbReference type="ARBA" id="ARBA00022679"/>
    </source>
</evidence>
<evidence type="ECO:0000256" key="1">
    <source>
        <dbReference type="ARBA" id="ARBA00022603"/>
    </source>
</evidence>
<dbReference type="OrthoDB" id="9804590at2"/>
<feature type="active site" evidence="5">
    <location>
        <position position="409"/>
    </location>
</feature>
<sequence length="469" mass="50734">MDPISIKPETLMITALSEEGEGIGRLDGMAVFVPGVLPGETVECLLVEQKKNYARGRLTRVLTASPSRVSPPCPYFPECGGCQLQHLDYPGQLEAKRVTVQDALERIGGFKGVDVPLTLGMAEPFRYRNNGQYHIRRVNGRVRIGFFKAGTHEVIDIADCLIQPEINSRVVAVVRDWAESTGVSTYNPKTQEGILRHLMIRHSNVTGGLMVVLVATSKTLQGSDALVERLRGEVSGIESIVLNTNTKPGGQVLGPQNKVLYGNERILGELDGFHFGISPLSFFQVNTEQTRVLYQKAVEFAGLSGGETVFDVYSGIGTISLSLSRQAQKVYGIESVRPAVEDAVENAKRAGLDHVEFIAGRAEDVMPRLAEQGVRPDVVVLDPPRKGCEPEVLRTLLDMKPEKIVYVSCKPSTLARDLKVLCGGGESGLEAAAYELVAVQPVDLFGGTGHVETCVLLSLVVSPKSSGSL</sequence>
<feature type="domain" description="TRAM" evidence="6">
    <location>
        <begin position="2"/>
        <end position="60"/>
    </location>
</feature>
<dbReference type="STRING" id="1120920.SAMN03080599_01997"/>
<dbReference type="GO" id="GO:0070041">
    <property type="term" value="F:rRNA (uridine-C5-)-methyltransferase activity"/>
    <property type="evidence" value="ECO:0007669"/>
    <property type="project" value="TreeGrafter"/>
</dbReference>
<feature type="active site" description="Nucleophile" evidence="4">
    <location>
        <position position="409"/>
    </location>
</feature>
<keyword evidence="8" id="KW-1185">Reference proteome</keyword>